<feature type="transmembrane region" description="Helical" evidence="1">
    <location>
        <begin position="153"/>
        <end position="172"/>
    </location>
</feature>
<organism evidence="2 3">
    <name type="scientific">Pontivivens insulae</name>
    <dbReference type="NCBI Taxonomy" id="1639689"/>
    <lineage>
        <taxon>Bacteria</taxon>
        <taxon>Pseudomonadati</taxon>
        <taxon>Pseudomonadota</taxon>
        <taxon>Alphaproteobacteria</taxon>
        <taxon>Rhodobacterales</taxon>
        <taxon>Paracoccaceae</taxon>
        <taxon>Pontivivens</taxon>
    </lineage>
</organism>
<keyword evidence="1" id="KW-0472">Membrane</keyword>
<feature type="transmembrane region" description="Helical" evidence="1">
    <location>
        <begin position="119"/>
        <end position="141"/>
    </location>
</feature>
<dbReference type="Pfam" id="PF06197">
    <property type="entry name" value="DUF998"/>
    <property type="match status" value="1"/>
</dbReference>
<keyword evidence="3" id="KW-1185">Reference proteome</keyword>
<evidence type="ECO:0000313" key="2">
    <source>
        <dbReference type="EMBL" id="SPF29456.1"/>
    </source>
</evidence>
<accession>A0A2R8AB51</accession>
<evidence type="ECO:0000256" key="1">
    <source>
        <dbReference type="SAM" id="Phobius"/>
    </source>
</evidence>
<keyword evidence="1" id="KW-1133">Transmembrane helix</keyword>
<feature type="transmembrane region" description="Helical" evidence="1">
    <location>
        <begin position="90"/>
        <end position="107"/>
    </location>
</feature>
<dbReference type="EMBL" id="OMKW01000002">
    <property type="protein sequence ID" value="SPF29456.1"/>
    <property type="molecule type" value="Genomic_DNA"/>
</dbReference>
<dbReference type="AlphaFoldDB" id="A0A2R8AB51"/>
<gene>
    <name evidence="2" type="ORF">POI8812_01766</name>
</gene>
<sequence length="209" mass="21782">MPQLKSDERPTLLRLLACLALAGCLSLIVGTVAGQSVVPDHDWIADTISDLAAGPGEIVMDVALYGFAAGLFAAAMAASNAHLGGRRWSVGLISLALAGALVIIVGARNEYGDNDSDGIVIHAYLVYGLGLAFTVIPYSMAPGAGRVHRWAKPTLYALGTIWLIAAPIFLVLPTDVDGAYERGLGLIACAIILVLARVFLTRARQTASG</sequence>
<dbReference type="Proteomes" id="UP000244932">
    <property type="component" value="Unassembled WGS sequence"/>
</dbReference>
<evidence type="ECO:0000313" key="3">
    <source>
        <dbReference type="Proteomes" id="UP000244932"/>
    </source>
</evidence>
<evidence type="ECO:0008006" key="4">
    <source>
        <dbReference type="Google" id="ProtNLM"/>
    </source>
</evidence>
<feature type="transmembrane region" description="Helical" evidence="1">
    <location>
        <begin position="58"/>
        <end position="78"/>
    </location>
</feature>
<keyword evidence="1" id="KW-0812">Transmembrane</keyword>
<dbReference type="RefSeq" id="WP_108782153.1">
    <property type="nucleotide sequence ID" value="NZ_OMKW01000002.1"/>
</dbReference>
<feature type="transmembrane region" description="Helical" evidence="1">
    <location>
        <begin position="184"/>
        <end position="200"/>
    </location>
</feature>
<dbReference type="OrthoDB" id="581705at2"/>
<proteinExistence type="predicted"/>
<protein>
    <recommendedName>
        <fullName evidence="4">DUF998 domain-containing protein</fullName>
    </recommendedName>
</protein>
<dbReference type="InterPro" id="IPR009339">
    <property type="entry name" value="DUF998"/>
</dbReference>
<reference evidence="2 3" key="1">
    <citation type="submission" date="2018-03" db="EMBL/GenBank/DDBJ databases">
        <authorList>
            <person name="Keele B.F."/>
        </authorList>
    </citation>
    <scope>NUCLEOTIDE SEQUENCE [LARGE SCALE GENOMIC DNA]</scope>
    <source>
        <strain evidence="2 3">CeCT 8812</strain>
    </source>
</reference>
<name>A0A2R8AB51_9RHOB</name>